<organism evidence="5">
    <name type="scientific">Phallusia mammillata</name>
    <dbReference type="NCBI Taxonomy" id="59560"/>
    <lineage>
        <taxon>Eukaryota</taxon>
        <taxon>Metazoa</taxon>
        <taxon>Chordata</taxon>
        <taxon>Tunicata</taxon>
        <taxon>Ascidiacea</taxon>
        <taxon>Phlebobranchia</taxon>
        <taxon>Ascidiidae</taxon>
        <taxon>Phallusia</taxon>
    </lineage>
</organism>
<feature type="domain" description="PDZ" evidence="4">
    <location>
        <begin position="85"/>
        <end position="166"/>
    </location>
</feature>
<evidence type="ECO:0000313" key="5">
    <source>
        <dbReference type="EMBL" id="CAB3264767.1"/>
    </source>
</evidence>
<dbReference type="Gene3D" id="2.30.42.10">
    <property type="match status" value="4"/>
</dbReference>
<evidence type="ECO:0000256" key="1">
    <source>
        <dbReference type="ARBA" id="ARBA00022737"/>
    </source>
</evidence>
<dbReference type="SUPFAM" id="SSF50156">
    <property type="entry name" value="PDZ domain-like"/>
    <property type="match status" value="4"/>
</dbReference>
<dbReference type="Pfam" id="PF00595">
    <property type="entry name" value="PDZ"/>
    <property type="match status" value="4"/>
</dbReference>
<keyword evidence="1" id="KW-0677">Repeat</keyword>
<evidence type="ECO:0000259" key="4">
    <source>
        <dbReference type="PROSITE" id="PS50106"/>
    </source>
</evidence>
<gene>
    <name evidence="5" type="primary">Pdzk1</name>
</gene>
<dbReference type="InterPro" id="IPR036034">
    <property type="entry name" value="PDZ_sf"/>
</dbReference>
<sequence length="1006" mass="110483">MSHEKVVGLIKKGGSTTVLLVADEATFKHFAARKKKIKKKHAFSTSESVSSHTRSTSSGSTNKSPKSVKSVTMSTTTNKDEVARIIHIVRGKENGYGFFLRVKKNQPGEYAGDLVENFASAVCGLREDDLVIAVNGDVVIGMDHSEVVKMVKTIPYHVVLVALGPAAEKKARSNGLLSVIQGAKECLFEKPTKVKLEKSSGSYGFFLKMDKNKPMHVIADVEAGGAADQAGLVNGQIVAIVEEHNVMRATHDECVAKIKEAGSSVHLTVASRDTMDVFYKLGVEVNDEFLNSWPSESCLRMPSFKDIALGALKLAAVEKVAEETAKEVVKEAVEEVHDDRKPRICTLKKDSGGFGFFLRDDNGHFLSRVEVGGPAAAAGAKENDEIVEINGVNVQKETHEEVVQRIRSSGNSVNFLVLDEEEKKYFKAKGIVVSAALLNARKESEEKADEVRPLPRICVLEKGSSGYGFHLNGENGSRPGQYLRRLQAGGVAEQAGVKEGDRLVEINGVNISTTNHDEMVKMVRSSGSKVTFLVVDEETDLYYKNKGIQIVTALAVADVIADVKDAVETKSTSSSQIEAEATVHEAPDNKEEEENAPHLSFPPPPAEDEEEAVAANADEERPREMFDIDPEEENKKEELIEDAIEEAKEELREEAREELLDEVQEEAREELAEEIKEEIREEAIENAQEELVEEIKEELAEDIKDEIVEEVKDELREEVADDIRDAIAEAVVEAAEEEMQEDVRDEMREAITDAVQDEIREEIRENLDEAIEDTVQDRIEDAVEDAVEDRIEDAVEDVVQDRIEDAVEKATQERVEDAVEDRIEEAVEERIEEAIEEEIKEQKEENLIPLRAVASAAAAAALQRDRNNSPQPPSPVPTPEPTKTPPASPVNTSRPTTQQVVRAAAVVHAVNNQNSSGPRTDIPKVRLGSASSSLMDKLAMFENKSGNQPAAKPSWARNSKPAPTPTAPAKVEKKPVANGQANLPKQINWTGGAKMFTIVESSPVFD</sequence>
<feature type="compositionally biased region" description="Low complexity" evidence="3">
    <location>
        <begin position="43"/>
        <end position="75"/>
    </location>
</feature>
<dbReference type="InterPro" id="IPR001478">
    <property type="entry name" value="PDZ"/>
</dbReference>
<feature type="domain" description="PDZ" evidence="4">
    <location>
        <begin position="457"/>
        <end position="538"/>
    </location>
</feature>
<dbReference type="GO" id="GO:0016324">
    <property type="term" value="C:apical plasma membrane"/>
    <property type="evidence" value="ECO:0007669"/>
    <property type="project" value="TreeGrafter"/>
</dbReference>
<dbReference type="PANTHER" id="PTHR14191:SF3">
    <property type="entry name" value="NA(+)_H(+) EXCHANGE REGULATORY COFACTOR-LIKE PROTEIN NRFL-1"/>
    <property type="match status" value="1"/>
</dbReference>
<protein>
    <submittedName>
        <fullName evidence="5">Na(+)/H(+) exchange regulatory cofactor NHE-RF3-like</fullName>
    </submittedName>
</protein>
<dbReference type="GO" id="GO:0043495">
    <property type="term" value="F:protein-membrane adaptor activity"/>
    <property type="evidence" value="ECO:0007669"/>
    <property type="project" value="TreeGrafter"/>
</dbReference>
<proteinExistence type="evidence at transcript level"/>
<keyword evidence="2" id="KW-0175">Coiled coil</keyword>
<feature type="region of interest" description="Disordered" evidence="3">
    <location>
        <begin position="944"/>
        <end position="984"/>
    </location>
</feature>
<dbReference type="EMBL" id="LR788905">
    <property type="protein sequence ID" value="CAB3264767.1"/>
    <property type="molecule type" value="mRNA"/>
</dbReference>
<feature type="region of interest" description="Disordered" evidence="3">
    <location>
        <begin position="568"/>
        <end position="623"/>
    </location>
</feature>
<feature type="coiled-coil region" evidence="2">
    <location>
        <begin position="633"/>
        <end position="701"/>
    </location>
</feature>
<feature type="region of interest" description="Disordered" evidence="3">
    <location>
        <begin position="857"/>
        <end position="900"/>
    </location>
</feature>
<name>A0A6F9DMV9_9ASCI</name>
<dbReference type="PROSITE" id="PS50106">
    <property type="entry name" value="PDZ"/>
    <property type="match status" value="4"/>
</dbReference>
<dbReference type="GO" id="GO:0072659">
    <property type="term" value="P:protein localization to plasma membrane"/>
    <property type="evidence" value="ECO:0007669"/>
    <property type="project" value="TreeGrafter"/>
</dbReference>
<dbReference type="PANTHER" id="PTHR14191">
    <property type="entry name" value="PDZ DOMAIN CONTAINING PROTEIN"/>
    <property type="match status" value="1"/>
</dbReference>
<evidence type="ECO:0000256" key="3">
    <source>
        <dbReference type="SAM" id="MobiDB-lite"/>
    </source>
</evidence>
<evidence type="ECO:0000256" key="2">
    <source>
        <dbReference type="SAM" id="Coils"/>
    </source>
</evidence>
<feature type="domain" description="PDZ" evidence="4">
    <location>
        <begin position="193"/>
        <end position="273"/>
    </location>
</feature>
<accession>A0A6F9DMV9</accession>
<feature type="region of interest" description="Disordered" evidence="3">
    <location>
        <begin position="41"/>
        <end position="75"/>
    </location>
</feature>
<feature type="domain" description="PDZ" evidence="4">
    <location>
        <begin position="344"/>
        <end position="421"/>
    </location>
</feature>
<dbReference type="AlphaFoldDB" id="A0A6F9DMV9"/>
<feature type="compositionally biased region" description="Pro residues" evidence="3">
    <location>
        <begin position="870"/>
        <end position="888"/>
    </location>
</feature>
<dbReference type="CDD" id="cd06768">
    <property type="entry name" value="PDZ_NHERF-like"/>
    <property type="match status" value="3"/>
</dbReference>
<dbReference type="InterPro" id="IPR051067">
    <property type="entry name" value="NHER"/>
</dbReference>
<dbReference type="SMART" id="SM00228">
    <property type="entry name" value="PDZ"/>
    <property type="match status" value="4"/>
</dbReference>
<feature type="coiled-coil region" evidence="2">
    <location>
        <begin position="809"/>
        <end position="845"/>
    </location>
</feature>
<reference evidence="5" key="1">
    <citation type="submission" date="2020-04" db="EMBL/GenBank/DDBJ databases">
        <authorList>
            <person name="Neveu A P."/>
        </authorList>
    </citation>
    <scope>NUCLEOTIDE SEQUENCE</scope>
    <source>
        <tissue evidence="5">Whole embryo</tissue>
    </source>
</reference>